<accession>X1GGX9</accession>
<sequence>MGRRQQYPILYRLSGSQIVTYEQESQEKRMVYIEIPEEEGIEVHNEKDLEKARFYMEKRLAKDSI</sequence>
<dbReference type="AlphaFoldDB" id="X1GGX9"/>
<gene>
    <name evidence="1" type="ORF">S03H2_23699</name>
</gene>
<protein>
    <submittedName>
        <fullName evidence="1">Uncharacterized protein</fullName>
    </submittedName>
</protein>
<organism evidence="1">
    <name type="scientific">marine sediment metagenome</name>
    <dbReference type="NCBI Taxonomy" id="412755"/>
    <lineage>
        <taxon>unclassified sequences</taxon>
        <taxon>metagenomes</taxon>
        <taxon>ecological metagenomes</taxon>
    </lineage>
</organism>
<proteinExistence type="predicted"/>
<comment type="caution">
    <text evidence="1">The sequence shown here is derived from an EMBL/GenBank/DDBJ whole genome shotgun (WGS) entry which is preliminary data.</text>
</comment>
<dbReference type="EMBL" id="BARU01013001">
    <property type="protein sequence ID" value="GAH32288.1"/>
    <property type="molecule type" value="Genomic_DNA"/>
</dbReference>
<evidence type="ECO:0000313" key="1">
    <source>
        <dbReference type="EMBL" id="GAH32288.1"/>
    </source>
</evidence>
<name>X1GGX9_9ZZZZ</name>
<reference evidence="1" key="1">
    <citation type="journal article" date="2014" name="Front. Microbiol.">
        <title>High frequency of phylogenetically diverse reductive dehalogenase-homologous genes in deep subseafloor sedimentary metagenomes.</title>
        <authorList>
            <person name="Kawai M."/>
            <person name="Futagami T."/>
            <person name="Toyoda A."/>
            <person name="Takaki Y."/>
            <person name="Nishi S."/>
            <person name="Hori S."/>
            <person name="Arai W."/>
            <person name="Tsubouchi T."/>
            <person name="Morono Y."/>
            <person name="Uchiyama I."/>
            <person name="Ito T."/>
            <person name="Fujiyama A."/>
            <person name="Inagaki F."/>
            <person name="Takami H."/>
        </authorList>
    </citation>
    <scope>NUCLEOTIDE SEQUENCE</scope>
    <source>
        <strain evidence="1">Expedition CK06-06</strain>
    </source>
</reference>
<dbReference type="Gene3D" id="3.90.550.10">
    <property type="entry name" value="Spore Coat Polysaccharide Biosynthesis Protein SpsA, Chain A"/>
    <property type="match status" value="1"/>
</dbReference>
<dbReference type="InterPro" id="IPR029044">
    <property type="entry name" value="Nucleotide-diphossugar_trans"/>
</dbReference>